<dbReference type="RefSeq" id="WP_206255511.1">
    <property type="nucleotide sequence ID" value="NZ_CP071060.1"/>
</dbReference>
<reference evidence="1 2" key="1">
    <citation type="submission" date="2021-02" db="EMBL/GenBank/DDBJ databases">
        <title>Niveibacterium changnyeongensis HC41.</title>
        <authorList>
            <person name="Kang M."/>
        </authorList>
    </citation>
    <scope>NUCLEOTIDE SEQUENCE [LARGE SCALE GENOMIC DNA]</scope>
    <source>
        <strain evidence="1 2">HC41</strain>
    </source>
</reference>
<keyword evidence="2" id="KW-1185">Reference proteome</keyword>
<evidence type="ECO:0000313" key="2">
    <source>
        <dbReference type="Proteomes" id="UP000663570"/>
    </source>
</evidence>
<sequence>MSLPSEQQRKGLCELMHNAFVELRYLDGEQAHDLAYAFHNLPLEMYGWGHWSSEEFIGRLRYYQSKHHGNLGFNYVDAAQKLLNPAT</sequence>
<dbReference type="Proteomes" id="UP000663570">
    <property type="component" value="Chromosome"/>
</dbReference>
<proteinExistence type="predicted"/>
<protein>
    <submittedName>
        <fullName evidence="1">Uncharacterized protein</fullName>
    </submittedName>
</protein>
<gene>
    <name evidence="1" type="ORF">JY500_06045</name>
</gene>
<name>A0ABX7MBE4_9RHOO</name>
<evidence type="ECO:0000313" key="1">
    <source>
        <dbReference type="EMBL" id="QSI78196.1"/>
    </source>
</evidence>
<organism evidence="1 2">
    <name type="scientific">Niveibacterium microcysteis</name>
    <dbReference type="NCBI Taxonomy" id="2811415"/>
    <lineage>
        <taxon>Bacteria</taxon>
        <taxon>Pseudomonadati</taxon>
        <taxon>Pseudomonadota</taxon>
        <taxon>Betaproteobacteria</taxon>
        <taxon>Rhodocyclales</taxon>
        <taxon>Rhodocyclaceae</taxon>
        <taxon>Niveibacterium</taxon>
    </lineage>
</organism>
<accession>A0ABX7MBE4</accession>
<dbReference type="EMBL" id="CP071060">
    <property type="protein sequence ID" value="QSI78196.1"/>
    <property type="molecule type" value="Genomic_DNA"/>
</dbReference>